<gene>
    <name evidence="1" type="ORF">GHT07_20225</name>
</gene>
<sequence length="180" mass="20830">MKAEHLCSVDVREWARRGYLRGAGGFSWSWHRGEEPAGSIRVSVHGPAALTLAYTFGAGNDKRNVAERVNVVCTPCAYGGSRQWFACPRCARRVAVLYLRGGYFGCRLCKRVAYSSQSEDDLDRLWRRQHKIERRLDDHWQRPKGMRQQTYDRLFAELLECEERREGAFAMLAARLMGWR</sequence>
<comment type="caution">
    <text evidence="1">The sequence shown here is derived from an EMBL/GenBank/DDBJ whole genome shotgun (WGS) entry which is preliminary data.</text>
</comment>
<name>A0A844AZ22_9BURK</name>
<dbReference type="OrthoDB" id="5951715at2"/>
<evidence type="ECO:0000313" key="1">
    <source>
        <dbReference type="EMBL" id="MRD49605.1"/>
    </source>
</evidence>
<dbReference type="Proteomes" id="UP000487350">
    <property type="component" value="Unassembled WGS sequence"/>
</dbReference>
<protein>
    <submittedName>
        <fullName evidence="1">Uncharacterized protein</fullName>
    </submittedName>
</protein>
<dbReference type="EMBL" id="WJBU01000028">
    <property type="protein sequence ID" value="MRD49605.1"/>
    <property type="molecule type" value="Genomic_DNA"/>
</dbReference>
<evidence type="ECO:0000313" key="2">
    <source>
        <dbReference type="Proteomes" id="UP000487350"/>
    </source>
</evidence>
<keyword evidence="2" id="KW-1185">Reference proteome</keyword>
<organism evidence="1 2">
    <name type="scientific">Caenimonas koreensis DSM 17982</name>
    <dbReference type="NCBI Taxonomy" id="1121255"/>
    <lineage>
        <taxon>Bacteria</taxon>
        <taxon>Pseudomonadati</taxon>
        <taxon>Pseudomonadota</taxon>
        <taxon>Betaproteobacteria</taxon>
        <taxon>Burkholderiales</taxon>
        <taxon>Comamonadaceae</taxon>
        <taxon>Caenimonas</taxon>
    </lineage>
</organism>
<dbReference type="AlphaFoldDB" id="A0A844AZ22"/>
<reference evidence="1 2" key="1">
    <citation type="submission" date="2019-11" db="EMBL/GenBank/DDBJ databases">
        <title>Caenimonas koreensis gen. nov., sp. nov., isolated from activated sludge.</title>
        <authorList>
            <person name="Seung H.R."/>
        </authorList>
    </citation>
    <scope>NUCLEOTIDE SEQUENCE [LARGE SCALE GENOMIC DNA]</scope>
    <source>
        <strain evidence="1 2">EMB320</strain>
    </source>
</reference>
<accession>A0A844AZ22</accession>
<dbReference type="RefSeq" id="WP_153586902.1">
    <property type="nucleotide sequence ID" value="NZ_WJBU01000028.1"/>
</dbReference>
<proteinExistence type="predicted"/>